<dbReference type="AlphaFoldDB" id="A0A5C4LBS5"/>
<accession>A0A5C4LBS5</accession>
<dbReference type="PANTHER" id="PTHR34235">
    <property type="entry name" value="SLR1203 PROTEIN-RELATED"/>
    <property type="match status" value="1"/>
</dbReference>
<keyword evidence="3" id="KW-1185">Reference proteome</keyword>
<name>A0A5C4LBS5_9HYPH</name>
<dbReference type="Proteomes" id="UP000305267">
    <property type="component" value="Unassembled WGS sequence"/>
</dbReference>
<gene>
    <name evidence="2" type="ORF">FF100_22960</name>
</gene>
<feature type="region of interest" description="Disordered" evidence="1">
    <location>
        <begin position="43"/>
        <end position="65"/>
    </location>
</feature>
<dbReference type="Pfam" id="PF01724">
    <property type="entry name" value="DUF29"/>
    <property type="match status" value="1"/>
</dbReference>
<dbReference type="OrthoDB" id="425753at2"/>
<dbReference type="InterPro" id="IPR002636">
    <property type="entry name" value="DUF29"/>
</dbReference>
<proteinExistence type="predicted"/>
<dbReference type="Gene3D" id="1.20.1220.20">
    <property type="entry name" value="Uncharcterised protein PF01724"/>
    <property type="match status" value="1"/>
</dbReference>
<evidence type="ECO:0000256" key="1">
    <source>
        <dbReference type="SAM" id="MobiDB-lite"/>
    </source>
</evidence>
<comment type="caution">
    <text evidence="2">The sequence shown here is derived from an EMBL/GenBank/DDBJ whole genome shotgun (WGS) entry which is preliminary data.</text>
</comment>
<sequence length="131" mass="14334">MCAPTANCWSASPPRCCRWRSATSCSELSCIAGGLAMPKLAGRAPESGACDTDSHRWTREQSQAPASRDRAYLGIANLLDEVESVGRSPRTALESHLGVLLVHLLTVQVQPQRATPRWRHTLKRSAWPSRA</sequence>
<dbReference type="EMBL" id="VDDA01000012">
    <property type="protein sequence ID" value="TNC10523.1"/>
    <property type="molecule type" value="Genomic_DNA"/>
</dbReference>
<organism evidence="2 3">
    <name type="scientific">Methylobacterium terricola</name>
    <dbReference type="NCBI Taxonomy" id="2583531"/>
    <lineage>
        <taxon>Bacteria</taxon>
        <taxon>Pseudomonadati</taxon>
        <taxon>Pseudomonadota</taxon>
        <taxon>Alphaproteobacteria</taxon>
        <taxon>Hyphomicrobiales</taxon>
        <taxon>Methylobacteriaceae</taxon>
        <taxon>Methylobacterium</taxon>
    </lineage>
</organism>
<reference evidence="2 3" key="1">
    <citation type="submission" date="2019-06" db="EMBL/GenBank/DDBJ databases">
        <title>Genome of Methylobacterium sp. 17Sr1-39.</title>
        <authorList>
            <person name="Seo T."/>
        </authorList>
    </citation>
    <scope>NUCLEOTIDE SEQUENCE [LARGE SCALE GENOMIC DNA]</scope>
    <source>
        <strain evidence="2 3">17Sr1-39</strain>
    </source>
</reference>
<protein>
    <submittedName>
        <fullName evidence="2">DUF29 domain-containing protein</fullName>
    </submittedName>
</protein>
<evidence type="ECO:0000313" key="3">
    <source>
        <dbReference type="Proteomes" id="UP000305267"/>
    </source>
</evidence>
<evidence type="ECO:0000313" key="2">
    <source>
        <dbReference type="EMBL" id="TNC10523.1"/>
    </source>
</evidence>